<reference evidence="7" key="2">
    <citation type="submission" date="2021-01" db="EMBL/GenBank/DDBJ databases">
        <authorList>
            <person name="Schikora-Tamarit M.A."/>
        </authorList>
    </citation>
    <scope>NUCLEOTIDE SEQUENCE</scope>
    <source>
        <strain evidence="7">CBS2887</strain>
    </source>
</reference>
<dbReference type="OrthoDB" id="10039147at2759"/>
<organism evidence="7 8">
    <name type="scientific">Wickerhamomyces pijperi</name>
    <name type="common">Yeast</name>
    <name type="synonym">Pichia pijperi</name>
    <dbReference type="NCBI Taxonomy" id="599730"/>
    <lineage>
        <taxon>Eukaryota</taxon>
        <taxon>Fungi</taxon>
        <taxon>Dikarya</taxon>
        <taxon>Ascomycota</taxon>
        <taxon>Saccharomycotina</taxon>
        <taxon>Saccharomycetes</taxon>
        <taxon>Phaffomycetales</taxon>
        <taxon>Wickerhamomycetaceae</taxon>
        <taxon>Wickerhamomyces</taxon>
    </lineage>
</organism>
<dbReference type="InterPro" id="IPR012879">
    <property type="entry name" value="CCDC47"/>
</dbReference>
<evidence type="ECO:0000256" key="3">
    <source>
        <dbReference type="ARBA" id="ARBA00022989"/>
    </source>
</evidence>
<reference evidence="7" key="1">
    <citation type="journal article" date="2021" name="Open Biol.">
        <title>Shared evolutionary footprints suggest mitochondrial oxidative damage underlies multiple complex I losses in fungi.</title>
        <authorList>
            <person name="Schikora-Tamarit M.A."/>
            <person name="Marcet-Houben M."/>
            <person name="Nosek J."/>
            <person name="Gabaldon T."/>
        </authorList>
    </citation>
    <scope>NUCLEOTIDE SEQUENCE</scope>
    <source>
        <strain evidence="7">CBS2887</strain>
    </source>
</reference>
<dbReference type="GO" id="GO:0016020">
    <property type="term" value="C:membrane"/>
    <property type="evidence" value="ECO:0007669"/>
    <property type="project" value="UniProtKB-SubCell"/>
</dbReference>
<dbReference type="GO" id="GO:0005783">
    <property type="term" value="C:endoplasmic reticulum"/>
    <property type="evidence" value="ECO:0007669"/>
    <property type="project" value="InterPro"/>
</dbReference>
<sequence length="395" mass="44699">MKLSGLNKEPMLEVLTESMVPGSKSTLTDLGTYLPEEASLKQHEYYATPLEDLEALGFIGRVKHYDWTLEGVGLLVIGVIVLLFTIGAKLNQGKVESFIKAIRPTLDENFAQVGVNDKDLYIKDSANDFVSYATGRINIKSLFFEFKLTPRQNLLQYFFESVFSAFFEAIPTPNDSVDITLQFHSDAQVAPFTFAIVNKDGMNKARADNYYLSLSKTVEDETLLPVNFVFMSESAELNKSLVTPELTQLLGKSGKILKYFAVSDLPSSKPTTEAQYANATSKIHVKLDLHNDKQSLETINELLSELIKLADVIAAPYVLKADQQKKIIATRTQELTKLQKSIQDAKDEELRDAKLEAEREARRNNGLSRDEQDKLDKKMREKRERRLRNRMNKRG</sequence>
<evidence type="ECO:0000256" key="6">
    <source>
        <dbReference type="SAM" id="Phobius"/>
    </source>
</evidence>
<evidence type="ECO:0000313" key="8">
    <source>
        <dbReference type="Proteomes" id="UP000774326"/>
    </source>
</evidence>
<dbReference type="PANTHER" id="PTHR12883">
    <property type="entry name" value="ADIPOCYTE-SPECIFIC PROTEIN 4-RELATED"/>
    <property type="match status" value="1"/>
</dbReference>
<accession>A0A9P8TC81</accession>
<comment type="caution">
    <text evidence="7">The sequence shown here is derived from an EMBL/GenBank/DDBJ whole genome shotgun (WGS) entry which is preliminary data.</text>
</comment>
<dbReference type="AlphaFoldDB" id="A0A9P8TC81"/>
<dbReference type="GO" id="GO:0005509">
    <property type="term" value="F:calcium ion binding"/>
    <property type="evidence" value="ECO:0007669"/>
    <property type="project" value="InterPro"/>
</dbReference>
<keyword evidence="2 6" id="KW-0812">Transmembrane</keyword>
<dbReference type="GO" id="GO:0032469">
    <property type="term" value="P:endoplasmic reticulum calcium ion homeostasis"/>
    <property type="evidence" value="ECO:0007669"/>
    <property type="project" value="InterPro"/>
</dbReference>
<protein>
    <submittedName>
        <fullName evidence="7">Uncharacterized protein</fullName>
    </submittedName>
</protein>
<gene>
    <name evidence="7" type="ORF">WICPIJ_009960</name>
</gene>
<evidence type="ECO:0000256" key="2">
    <source>
        <dbReference type="ARBA" id="ARBA00022692"/>
    </source>
</evidence>
<feature type="transmembrane region" description="Helical" evidence="6">
    <location>
        <begin position="71"/>
        <end position="90"/>
    </location>
</feature>
<evidence type="ECO:0000256" key="5">
    <source>
        <dbReference type="SAM" id="MobiDB-lite"/>
    </source>
</evidence>
<dbReference type="PANTHER" id="PTHR12883:SF0">
    <property type="entry name" value="PAT COMPLEX SUBUNIT CCDC47"/>
    <property type="match status" value="1"/>
</dbReference>
<feature type="region of interest" description="Disordered" evidence="5">
    <location>
        <begin position="356"/>
        <end position="395"/>
    </location>
</feature>
<keyword evidence="3 6" id="KW-1133">Transmembrane helix</keyword>
<feature type="compositionally biased region" description="Basic and acidic residues" evidence="5">
    <location>
        <begin position="356"/>
        <end position="384"/>
    </location>
</feature>
<evidence type="ECO:0000256" key="1">
    <source>
        <dbReference type="ARBA" id="ARBA00004167"/>
    </source>
</evidence>
<evidence type="ECO:0000256" key="4">
    <source>
        <dbReference type="ARBA" id="ARBA00023136"/>
    </source>
</evidence>
<evidence type="ECO:0000313" key="7">
    <source>
        <dbReference type="EMBL" id="KAH3672951.1"/>
    </source>
</evidence>
<comment type="subcellular location">
    <subcellularLocation>
        <location evidence="1">Membrane</location>
        <topology evidence="1">Single-pass membrane protein</topology>
    </subcellularLocation>
</comment>
<dbReference type="Pfam" id="PF07946">
    <property type="entry name" value="CCDC47"/>
    <property type="match status" value="1"/>
</dbReference>
<name>A0A9P8TC81_WICPI</name>
<dbReference type="EMBL" id="JAEUBG010005727">
    <property type="protein sequence ID" value="KAH3672951.1"/>
    <property type="molecule type" value="Genomic_DNA"/>
</dbReference>
<keyword evidence="8" id="KW-1185">Reference proteome</keyword>
<feature type="compositionally biased region" description="Basic residues" evidence="5">
    <location>
        <begin position="385"/>
        <end position="395"/>
    </location>
</feature>
<proteinExistence type="predicted"/>
<keyword evidence="4 6" id="KW-0472">Membrane</keyword>
<dbReference type="Proteomes" id="UP000774326">
    <property type="component" value="Unassembled WGS sequence"/>
</dbReference>